<dbReference type="GO" id="GO:0035735">
    <property type="term" value="P:intraciliary transport involved in cilium assembly"/>
    <property type="evidence" value="ECO:0007669"/>
    <property type="project" value="InterPro"/>
</dbReference>
<dbReference type="PANTHER" id="PTHR31540:SF1">
    <property type="entry name" value="CENTROSOMAL PROTEIN OF 131 KDA"/>
    <property type="match status" value="1"/>
</dbReference>
<dbReference type="GO" id="GO:0005929">
    <property type="term" value="C:cilium"/>
    <property type="evidence" value="ECO:0007669"/>
    <property type="project" value="GOC"/>
</dbReference>
<feature type="compositionally biased region" description="Polar residues" evidence="2">
    <location>
        <begin position="206"/>
        <end position="217"/>
    </location>
</feature>
<evidence type="ECO:0000256" key="1">
    <source>
        <dbReference type="SAM" id="Coils"/>
    </source>
</evidence>
<reference evidence="3" key="1">
    <citation type="submission" date="2022-06" db="EMBL/GenBank/DDBJ databases">
        <authorList>
            <person name="Berger JAMES D."/>
            <person name="Berger JAMES D."/>
        </authorList>
    </citation>
    <scope>NUCLEOTIDE SEQUENCE [LARGE SCALE GENOMIC DNA]</scope>
</reference>
<evidence type="ECO:0000256" key="2">
    <source>
        <dbReference type="SAM" id="MobiDB-lite"/>
    </source>
</evidence>
<dbReference type="Proteomes" id="UP000050795">
    <property type="component" value="Unassembled WGS sequence"/>
</dbReference>
<evidence type="ECO:0000313" key="4">
    <source>
        <dbReference type="WBParaSite" id="TREG1_11960.1"/>
    </source>
</evidence>
<dbReference type="InterPro" id="IPR030465">
    <property type="entry name" value="CEP131"/>
</dbReference>
<proteinExistence type="predicted"/>
<dbReference type="GO" id="GO:0034451">
    <property type="term" value="C:centriolar satellite"/>
    <property type="evidence" value="ECO:0007669"/>
    <property type="project" value="TreeGrafter"/>
</dbReference>
<feature type="coiled-coil region" evidence="1">
    <location>
        <begin position="1011"/>
        <end position="1221"/>
    </location>
</feature>
<feature type="coiled-coil region" evidence="1">
    <location>
        <begin position="833"/>
        <end position="982"/>
    </location>
</feature>
<feature type="coiled-coil region" evidence="1">
    <location>
        <begin position="687"/>
        <end position="804"/>
    </location>
</feature>
<dbReference type="AlphaFoldDB" id="A0AA85J1I1"/>
<feature type="region of interest" description="Disordered" evidence="2">
    <location>
        <begin position="1"/>
        <end position="28"/>
    </location>
</feature>
<evidence type="ECO:0000313" key="3">
    <source>
        <dbReference type="Proteomes" id="UP000050795"/>
    </source>
</evidence>
<keyword evidence="3" id="KW-1185">Reference proteome</keyword>
<feature type="compositionally biased region" description="Low complexity" evidence="2">
    <location>
        <begin position="510"/>
        <end position="526"/>
    </location>
</feature>
<dbReference type="WBParaSite" id="TREG1_11960.1">
    <property type="protein sequence ID" value="TREG1_11960.1"/>
    <property type="gene ID" value="TREG1_11960"/>
</dbReference>
<feature type="region of interest" description="Disordered" evidence="2">
    <location>
        <begin position="191"/>
        <end position="221"/>
    </location>
</feature>
<accession>A0AA85J1I1</accession>
<evidence type="ECO:0008006" key="5">
    <source>
        <dbReference type="Google" id="ProtNLM"/>
    </source>
</evidence>
<name>A0AA85J1I1_TRIRE</name>
<sequence length="1227" mass="141854">MMSLTLKGSQINLTKNNTNSGRSSARTFSANCRTRRVNQEIGNPDHSSNDFGVLSGSSIQSLKAEMNALDNLFCEDDYNTYGNLNEANTTDSTALKKNERSSFLSSQNDNSVSQWLETHFHDQSINNAKWSKVNDDSVTLCSENRNEDFNSLSHAKMIEDSLDADLDEEFSNITTNRKKTLNDGNDAYYVDNNEKADTPPPCAVRPSSNSVNMSRPISSPHDDTDLLSANSVDHNRRNAAAITIQHFWRRHRRRHLAAEAAMRRLLVDQKRRLSEQNSINKGQPIHSVLQNRQITLQEKRKQQRQEAIKVLHENRPVKNLQKQEDVKGVSESNDSLVKHKEELNKNEPNILNKPSSPIRVNQYKASNSCSKILQNQENTICVKDELAHNGGYDDYLMNDSSLPVEQCITNLNSKESGSAVDNILQELKKLENADDSTYHTIRDNSVFATAEKQIPVKQSAAPNTWSEMVKDISRVLSEAEQDELDLHDSRKLCDSSRTIGLNGIGARPDSSISNHSSRIQSSSLGQSTAITNNHSQLTEENLRSHTKYRAQKELDRSISQCREKLATFCKSNYVSVNSKPQESTINNNSTIKRSYSAKTRNQSVLSPKLANVSDTNAKAVYPVHIKNPKNFSNTSLTNFSIQDSKVEDKSIHKNNGVQSMRNLYDTASFLDALKMPDSNDGDTIIENQTLLLELEKKEGQIKRLQRIIEHQRELSLRQLQDTQRDGEQRVESLKADYECTINRNYKLIDELIEEKKLLHTKCEELLEELKSMTKKSEDRLKTTEERHKVELRKLEAKHAAAEKVRREKWEAEKAKHFKEVTIRGMENEVAQMIANHKAEVAQLRQTYAEQIQAADVRAFQAYTNHIEELRQTLIKEKEEACSKEREIAEQRLNQTLTEERSSLEAHRRRLLNEISDERERLSLTASKQKEEMDTLRQNLELALTQANKQHKEEMQQLKADLNQRHKDEIAQLNQRNLAERAAWEGHTKSLLESQYTARETMLREQFKKERDRLLESAVHRLEAEANEARQETDRQAELKIKRVREKFQTEIEELERSEKQAMEKYCQMKTQFLDKEHEADRLRSQLTQKDQELTEVRVLYEKLNQERQNISDVIRQEFADRLVLVEEENRSIKRELAESRARAKAEHDRHEKEIEAVKKLNNSEIETVHQKLKELMKKKDEKLVMLRETLQNEIEKKERELDAANQRAQHLEELMDQQRKQFLHSNY</sequence>
<organism evidence="3 4">
    <name type="scientific">Trichobilharzia regenti</name>
    <name type="common">Nasal bird schistosome</name>
    <dbReference type="NCBI Taxonomy" id="157069"/>
    <lineage>
        <taxon>Eukaryota</taxon>
        <taxon>Metazoa</taxon>
        <taxon>Spiralia</taxon>
        <taxon>Lophotrochozoa</taxon>
        <taxon>Platyhelminthes</taxon>
        <taxon>Trematoda</taxon>
        <taxon>Digenea</taxon>
        <taxon>Strigeidida</taxon>
        <taxon>Schistosomatoidea</taxon>
        <taxon>Schistosomatidae</taxon>
        <taxon>Trichobilharzia</taxon>
    </lineage>
</organism>
<reference evidence="4" key="2">
    <citation type="submission" date="2023-11" db="UniProtKB">
        <authorList>
            <consortium name="WormBaseParasite"/>
        </authorList>
    </citation>
    <scope>IDENTIFICATION</scope>
</reference>
<protein>
    <recommendedName>
        <fullName evidence="5">Centrosomal protein of 131 kDa</fullName>
    </recommendedName>
</protein>
<feature type="region of interest" description="Disordered" evidence="2">
    <location>
        <begin position="504"/>
        <end position="526"/>
    </location>
</feature>
<dbReference type="GO" id="GO:0010824">
    <property type="term" value="P:regulation of centrosome duplication"/>
    <property type="evidence" value="ECO:0007669"/>
    <property type="project" value="TreeGrafter"/>
</dbReference>
<keyword evidence="1" id="KW-0175">Coiled coil</keyword>
<dbReference type="PANTHER" id="PTHR31540">
    <property type="entry name" value="CENTROSOMAL PROTEIN OF 131 KDA"/>
    <property type="match status" value="1"/>
</dbReference>